<evidence type="ECO:0000313" key="2">
    <source>
        <dbReference type="EMBL" id="OMI06167.1"/>
    </source>
</evidence>
<dbReference type="RefSeq" id="WP_076761569.1">
    <property type="nucleotide sequence ID" value="NZ_JARMMH010000013.1"/>
</dbReference>
<keyword evidence="3" id="KW-1185">Reference proteome</keyword>
<dbReference type="Pfam" id="PF13028">
    <property type="entry name" value="DUF3889"/>
    <property type="match status" value="1"/>
</dbReference>
<dbReference type="Proteomes" id="UP000187367">
    <property type="component" value="Unassembled WGS sequence"/>
</dbReference>
<dbReference type="InterPro" id="IPR024987">
    <property type="entry name" value="DUF3889"/>
</dbReference>
<dbReference type="AlphaFoldDB" id="A0A1R1RVU5"/>
<organism evidence="2 3">
    <name type="scientific">Bacillus swezeyi</name>
    <dbReference type="NCBI Taxonomy" id="1925020"/>
    <lineage>
        <taxon>Bacteria</taxon>
        <taxon>Bacillati</taxon>
        <taxon>Bacillota</taxon>
        <taxon>Bacilli</taxon>
        <taxon>Bacillales</taxon>
        <taxon>Bacillaceae</taxon>
        <taxon>Bacillus</taxon>
    </lineage>
</organism>
<keyword evidence="1" id="KW-0732">Signal</keyword>
<evidence type="ECO:0000313" key="3">
    <source>
        <dbReference type="Proteomes" id="UP000187367"/>
    </source>
</evidence>
<sequence>MKKLSYAVFFSILMLSAFTANSYTLGEEHDSAERWERIAWSALEEKYKGAQLEDYEYVGRTEVNDEQVKDVFRVTVNQESQTFSAHAEVYFHPVTHAIISVQIFPL</sequence>
<comment type="caution">
    <text evidence="2">The sequence shown here is derived from an EMBL/GenBank/DDBJ whole genome shotgun (WGS) entry which is preliminary data.</text>
</comment>
<reference evidence="2 3" key="1">
    <citation type="submission" date="2017-01" db="EMBL/GenBank/DDBJ databases">
        <title>Bacillus phylogenomics.</title>
        <authorList>
            <person name="Dunlap C."/>
        </authorList>
    </citation>
    <scope>NUCLEOTIDE SEQUENCE [LARGE SCALE GENOMIC DNA]</scope>
    <source>
        <strain evidence="2 3">NRRL B-41282</strain>
    </source>
</reference>
<dbReference type="OrthoDB" id="2919731at2"/>
<evidence type="ECO:0008006" key="4">
    <source>
        <dbReference type="Google" id="ProtNLM"/>
    </source>
</evidence>
<accession>A0A1R1RVU5</accession>
<protein>
    <recommendedName>
        <fullName evidence="4">DUF3889 domain-containing protein</fullName>
    </recommendedName>
</protein>
<accession>A0A1R1QNE4</accession>
<feature type="signal peptide" evidence="1">
    <location>
        <begin position="1"/>
        <end position="22"/>
    </location>
</feature>
<feature type="chain" id="PRO_5014066094" description="DUF3889 domain-containing protein" evidence="1">
    <location>
        <begin position="23"/>
        <end position="106"/>
    </location>
</feature>
<dbReference type="Gene3D" id="3.10.450.390">
    <property type="entry name" value="Protein of unknown function DUF3889"/>
    <property type="match status" value="1"/>
</dbReference>
<evidence type="ECO:0000256" key="1">
    <source>
        <dbReference type="SAM" id="SignalP"/>
    </source>
</evidence>
<proteinExistence type="predicted"/>
<gene>
    <name evidence="2" type="ORF">BW143_09555</name>
</gene>
<dbReference type="EMBL" id="MTJL01000016">
    <property type="protein sequence ID" value="OMI06167.1"/>
    <property type="molecule type" value="Genomic_DNA"/>
</dbReference>
<name>A0A1R1RVU5_9BACI</name>